<comment type="similarity">
    <text evidence="1 8 9">Belongs to the class-I aminoacyl-tRNA synthetase family.</text>
</comment>
<name>A0A0G1XY01_9BACT</name>
<dbReference type="PATRIC" id="fig|1618986.3.peg.363"/>
<evidence type="ECO:0000256" key="2">
    <source>
        <dbReference type="ARBA" id="ARBA00022598"/>
    </source>
</evidence>
<sequence>MQRSLSAIQPTGVVHIGNYIGAISQFVKLQDETEAFYFLVDYHAMTVPFDPKELNKNLLQVAATYLAAGVDPTKATIFQQSQVSEHTELAWILACLTKMGEAERMTQFKDKASKHAERASVGLFTYPMLMAADILLYDTNIVPIGDDQKQHVELARDLAERFNKMYGETFVVPQPMIKKTGARIMALDDPTKKMSKSSVSPKGYIALSDDDKTIAKKIRSAQTDSVGTVGYDPNHRPGISNLVTICSEITGSSPAQIIKEFEGKGYKEFKEVLAQVLIEFIAPIRTHQAELLADKGELVSILNNGSARAREVAEKKMKQVRSALGIKL</sequence>
<keyword evidence="8" id="KW-0963">Cytoplasm</keyword>
<feature type="binding site" evidence="8">
    <location>
        <begin position="193"/>
        <end position="197"/>
    </location>
    <ligand>
        <name>ATP</name>
        <dbReference type="ChEBI" id="CHEBI:30616"/>
    </ligand>
</feature>
<evidence type="ECO:0000256" key="7">
    <source>
        <dbReference type="ARBA" id="ARBA00049929"/>
    </source>
</evidence>
<dbReference type="Proteomes" id="UP000033865">
    <property type="component" value="Unassembled WGS sequence"/>
</dbReference>
<evidence type="ECO:0000256" key="6">
    <source>
        <dbReference type="ARBA" id="ARBA00023146"/>
    </source>
</evidence>
<evidence type="ECO:0000256" key="4">
    <source>
        <dbReference type="ARBA" id="ARBA00022840"/>
    </source>
</evidence>
<dbReference type="Pfam" id="PF00579">
    <property type="entry name" value="tRNA-synt_1b"/>
    <property type="match status" value="1"/>
</dbReference>
<evidence type="ECO:0000256" key="1">
    <source>
        <dbReference type="ARBA" id="ARBA00005594"/>
    </source>
</evidence>
<dbReference type="CDD" id="cd00806">
    <property type="entry name" value="TrpRS_core"/>
    <property type="match status" value="1"/>
</dbReference>
<feature type="binding site" evidence="8">
    <location>
        <begin position="145"/>
        <end position="147"/>
    </location>
    <ligand>
        <name>ATP</name>
        <dbReference type="ChEBI" id="CHEBI:30616"/>
    </ligand>
</feature>
<dbReference type="AlphaFoldDB" id="A0A0G1XY01"/>
<evidence type="ECO:0000256" key="8">
    <source>
        <dbReference type="HAMAP-Rule" id="MF_00140"/>
    </source>
</evidence>
<comment type="subcellular location">
    <subcellularLocation>
        <location evidence="8">Cytoplasm</location>
    </subcellularLocation>
</comment>
<evidence type="ECO:0000256" key="3">
    <source>
        <dbReference type="ARBA" id="ARBA00022741"/>
    </source>
</evidence>
<keyword evidence="5 8" id="KW-0648">Protein biosynthesis</keyword>
<dbReference type="PRINTS" id="PR01039">
    <property type="entry name" value="TRNASYNTHTRP"/>
</dbReference>
<dbReference type="InterPro" id="IPR001412">
    <property type="entry name" value="aa-tRNA-synth_I_CS"/>
</dbReference>
<dbReference type="Gene3D" id="3.40.50.620">
    <property type="entry name" value="HUPs"/>
    <property type="match status" value="1"/>
</dbReference>
<feature type="short sequence motif" description="'HIGH' region" evidence="8">
    <location>
        <begin position="10"/>
        <end position="18"/>
    </location>
</feature>
<feature type="binding site" evidence="8">
    <location>
        <position position="184"/>
    </location>
    <ligand>
        <name>ATP</name>
        <dbReference type="ChEBI" id="CHEBI:30616"/>
    </ligand>
</feature>
<dbReference type="PANTHER" id="PTHR43766:SF1">
    <property type="entry name" value="TRYPTOPHAN--TRNA LIGASE, MITOCHONDRIAL"/>
    <property type="match status" value="1"/>
</dbReference>
<feature type="short sequence motif" description="'KMSKS' region" evidence="8">
    <location>
        <begin position="193"/>
        <end position="197"/>
    </location>
</feature>
<comment type="function">
    <text evidence="8">Catalyzes the attachment of tryptophan to tRNA(Trp).</text>
</comment>
<dbReference type="GO" id="GO:0004830">
    <property type="term" value="F:tryptophan-tRNA ligase activity"/>
    <property type="evidence" value="ECO:0007669"/>
    <property type="project" value="UniProtKB-UniRule"/>
</dbReference>
<keyword evidence="6 8" id="KW-0030">Aminoacyl-tRNA synthetase</keyword>
<feature type="binding site" evidence="8">
    <location>
        <begin position="9"/>
        <end position="11"/>
    </location>
    <ligand>
        <name>ATP</name>
        <dbReference type="ChEBI" id="CHEBI:30616"/>
    </ligand>
</feature>
<proteinExistence type="inferred from homology"/>
<feature type="binding site" evidence="8">
    <location>
        <position position="133"/>
    </location>
    <ligand>
        <name>L-tryptophan</name>
        <dbReference type="ChEBI" id="CHEBI:57912"/>
    </ligand>
</feature>
<reference evidence="10 11" key="1">
    <citation type="journal article" date="2015" name="Nature">
        <title>rRNA introns, odd ribosomes, and small enigmatic genomes across a large radiation of phyla.</title>
        <authorList>
            <person name="Brown C.T."/>
            <person name="Hug L.A."/>
            <person name="Thomas B.C."/>
            <person name="Sharon I."/>
            <person name="Castelle C.J."/>
            <person name="Singh A."/>
            <person name="Wilkins M.J."/>
            <person name="Williams K.H."/>
            <person name="Banfield J.F."/>
        </authorList>
    </citation>
    <scope>NUCLEOTIDE SEQUENCE [LARGE SCALE GENOMIC DNA]</scope>
</reference>
<comment type="catalytic activity">
    <reaction evidence="7 8">
        <text>tRNA(Trp) + L-tryptophan + ATP = L-tryptophyl-tRNA(Trp) + AMP + diphosphate + H(+)</text>
        <dbReference type="Rhea" id="RHEA:24080"/>
        <dbReference type="Rhea" id="RHEA-COMP:9671"/>
        <dbReference type="Rhea" id="RHEA-COMP:9705"/>
        <dbReference type="ChEBI" id="CHEBI:15378"/>
        <dbReference type="ChEBI" id="CHEBI:30616"/>
        <dbReference type="ChEBI" id="CHEBI:33019"/>
        <dbReference type="ChEBI" id="CHEBI:57912"/>
        <dbReference type="ChEBI" id="CHEBI:78442"/>
        <dbReference type="ChEBI" id="CHEBI:78535"/>
        <dbReference type="ChEBI" id="CHEBI:456215"/>
        <dbReference type="EC" id="6.1.1.2"/>
    </reaction>
</comment>
<protein>
    <recommendedName>
        <fullName evidence="8">Tryptophan--tRNA ligase</fullName>
        <ecNumber evidence="8">6.1.1.2</ecNumber>
    </recommendedName>
    <alternativeName>
        <fullName evidence="8">Tryptophanyl-tRNA synthetase</fullName>
        <shortName evidence="8">TrpRS</shortName>
    </alternativeName>
</protein>
<dbReference type="GO" id="GO:0005524">
    <property type="term" value="F:ATP binding"/>
    <property type="evidence" value="ECO:0007669"/>
    <property type="project" value="UniProtKB-UniRule"/>
</dbReference>
<keyword evidence="3 8" id="KW-0547">Nucleotide-binding</keyword>
<comment type="caution">
    <text evidence="10">The sequence shown here is derived from an EMBL/GenBank/DDBJ whole genome shotgun (WGS) entry which is preliminary data.</text>
</comment>
<dbReference type="GO" id="GO:0005829">
    <property type="term" value="C:cytosol"/>
    <property type="evidence" value="ECO:0007669"/>
    <property type="project" value="TreeGrafter"/>
</dbReference>
<dbReference type="InterPro" id="IPR014729">
    <property type="entry name" value="Rossmann-like_a/b/a_fold"/>
</dbReference>
<dbReference type="InterPro" id="IPR002306">
    <property type="entry name" value="Trp-tRNA-ligase"/>
</dbReference>
<gene>
    <name evidence="8" type="primary">trpS</name>
    <name evidence="10" type="ORF">UY82_C0031G0005</name>
</gene>
<evidence type="ECO:0000256" key="9">
    <source>
        <dbReference type="RuleBase" id="RU363036"/>
    </source>
</evidence>
<dbReference type="GO" id="GO:0006436">
    <property type="term" value="P:tryptophanyl-tRNA aminoacylation"/>
    <property type="evidence" value="ECO:0007669"/>
    <property type="project" value="UniProtKB-UniRule"/>
</dbReference>
<dbReference type="Gene3D" id="1.10.240.10">
    <property type="entry name" value="Tyrosyl-Transfer RNA Synthetase"/>
    <property type="match status" value="1"/>
</dbReference>
<dbReference type="InterPro" id="IPR024109">
    <property type="entry name" value="Trp-tRNA-ligase_bac-type"/>
</dbReference>
<dbReference type="SUPFAM" id="SSF52374">
    <property type="entry name" value="Nucleotidylyl transferase"/>
    <property type="match status" value="1"/>
</dbReference>
<dbReference type="PROSITE" id="PS00178">
    <property type="entry name" value="AA_TRNA_LIGASE_I"/>
    <property type="match status" value="1"/>
</dbReference>
<evidence type="ECO:0000256" key="5">
    <source>
        <dbReference type="ARBA" id="ARBA00022917"/>
    </source>
</evidence>
<keyword evidence="4 8" id="KW-0067">ATP-binding</keyword>
<dbReference type="EMBL" id="LCRN01000031">
    <property type="protein sequence ID" value="KKW36053.1"/>
    <property type="molecule type" value="Genomic_DNA"/>
</dbReference>
<dbReference type="PANTHER" id="PTHR43766">
    <property type="entry name" value="TRYPTOPHAN--TRNA LIGASE, MITOCHONDRIAL"/>
    <property type="match status" value="1"/>
</dbReference>
<evidence type="ECO:0000313" key="11">
    <source>
        <dbReference type="Proteomes" id="UP000033865"/>
    </source>
</evidence>
<keyword evidence="2 8" id="KW-0436">Ligase</keyword>
<dbReference type="InterPro" id="IPR050203">
    <property type="entry name" value="Trp-tRNA_synthetase"/>
</dbReference>
<feature type="binding site" evidence="8">
    <location>
        <begin position="17"/>
        <end position="18"/>
    </location>
    <ligand>
        <name>ATP</name>
        <dbReference type="ChEBI" id="CHEBI:30616"/>
    </ligand>
</feature>
<accession>A0A0G1XY01</accession>
<comment type="subunit">
    <text evidence="8">Homodimer.</text>
</comment>
<organism evidence="10 11">
    <name type="scientific">Candidatus Uhrbacteria bacterium GW2011_GWC2_53_7</name>
    <dbReference type="NCBI Taxonomy" id="1618986"/>
    <lineage>
        <taxon>Bacteria</taxon>
        <taxon>Candidatus Uhriibacteriota</taxon>
    </lineage>
</organism>
<dbReference type="HAMAP" id="MF_00140_B">
    <property type="entry name" value="Trp_tRNA_synth_B"/>
    <property type="match status" value="1"/>
</dbReference>
<dbReference type="EC" id="6.1.1.2" evidence="8"/>
<dbReference type="InterPro" id="IPR002305">
    <property type="entry name" value="aa-tRNA-synth_Ic"/>
</dbReference>
<dbReference type="NCBIfam" id="TIGR00233">
    <property type="entry name" value="trpS"/>
    <property type="match status" value="1"/>
</dbReference>
<evidence type="ECO:0000313" key="10">
    <source>
        <dbReference type="EMBL" id="KKW36053.1"/>
    </source>
</evidence>
<dbReference type="FunFam" id="1.10.240.10:FF:000002">
    <property type="entry name" value="Tryptophan--tRNA ligase"/>
    <property type="match status" value="1"/>
</dbReference>